<proteinExistence type="predicted"/>
<evidence type="ECO:0000313" key="3">
    <source>
        <dbReference type="Proteomes" id="UP000198286"/>
    </source>
</evidence>
<keyword evidence="1" id="KW-0812">Transmembrane</keyword>
<gene>
    <name evidence="2" type="ORF">MYCOZU2_06000</name>
</gene>
<name>A0A7U5MRI1_MYCIT</name>
<keyword evidence="1" id="KW-0472">Membrane</keyword>
<organism evidence="2 3">
    <name type="scientific">Mycobacterium intracellulare subsp. chimaera</name>
    <dbReference type="NCBI Taxonomy" id="222805"/>
    <lineage>
        <taxon>Bacteria</taxon>
        <taxon>Bacillati</taxon>
        <taxon>Actinomycetota</taxon>
        <taxon>Actinomycetes</taxon>
        <taxon>Mycobacteriales</taxon>
        <taxon>Mycobacteriaceae</taxon>
        <taxon>Mycobacterium</taxon>
        <taxon>Mycobacterium avium complex (MAC)</taxon>
    </lineage>
</organism>
<protein>
    <submittedName>
        <fullName evidence="2">Uncharacterized protein</fullName>
    </submittedName>
</protein>
<reference evidence="2 3" key="1">
    <citation type="journal article" date="2017" name="Lancet Infect. Dis.">
        <title>Global outbreak of severe Mycobacterium chimaera disease after cardiac surgery: a molecular epidemiological study.</title>
        <authorList>
            <person name="van Ingen J."/>
            <person name="Kohl T."/>
            <person name="Kranzer K."/>
            <person name="Hasse B."/>
            <person name="Keller P."/>
            <person name="Szafranska A."/>
            <person name="Hillemann D."/>
            <person name="Chand M."/>
            <person name="Schreiber P."/>
            <person name="Sommerstein R."/>
            <person name="Berger C."/>
            <person name="Genoni M."/>
            <person name="Ruegg C."/>
            <person name="Troillet N."/>
            <person name="Widmer A.F."/>
            <person name="Becker S.L."/>
            <person name="Herrmann M."/>
            <person name="Eckmanns T."/>
            <person name="Haller S."/>
            <person name="Hoeller C."/>
            <person name="Debast S.B."/>
            <person name="Wolfhagen M.J."/>
            <person name="Hopman J."/>
            <person name="Kluytmans J."/>
            <person name="Langelaar M."/>
            <person name="Notermans D.W."/>
            <person name="ten Oever J."/>
            <person name="van den Barselaar P."/>
            <person name="Vonk A.B.A."/>
            <person name="Vos M.C."/>
            <person name="Ahmed N."/>
            <person name="Brown T."/>
            <person name="Crook D."/>
            <person name="Lamagni T."/>
            <person name="Phin N."/>
            <person name="Smith E.G."/>
            <person name="Zambon M."/>
            <person name="Serr A."/>
            <person name="Goetting T."/>
            <person name="Ebner W."/>
            <person name="Thuermer A."/>
            <person name="Utpatel C."/>
            <person name="Sproer C."/>
            <person name="Bunk B."/>
            <person name="Nubel U."/>
            <person name="Bloemberg G."/>
            <person name="Bottger E."/>
            <person name="Niemann S."/>
            <person name="Wagner D."/>
            <person name="Sax H."/>
        </authorList>
    </citation>
    <scope>NUCLEOTIDE SEQUENCE [LARGE SCALE GENOMIC DNA]</scope>
    <source>
        <strain evidence="2 3">ZUERICH-2</strain>
        <plasmid evidence="2 3">unnamed 2</plasmid>
    </source>
</reference>
<sequence length="105" mass="11364">MQRMSGPGSQPGLALTHAGGFALVAALLGLVWYLKTRQASRKAFITASDGNTTFPIAGPYDSSGAARRELPHVQDQFDPDGHYQWDVQGTDDETLVGLANDYIKR</sequence>
<dbReference type="Proteomes" id="UP000198286">
    <property type="component" value="Plasmid unnamed 2"/>
</dbReference>
<dbReference type="AlphaFoldDB" id="A0A7U5MRI1"/>
<accession>A0A7U5MRI1</accession>
<feature type="transmembrane region" description="Helical" evidence="1">
    <location>
        <begin position="12"/>
        <end position="34"/>
    </location>
</feature>
<keyword evidence="1" id="KW-1133">Transmembrane helix</keyword>
<geneLocation type="plasmid" evidence="2 3">
    <name>unnamed 2</name>
</geneLocation>
<dbReference type="EMBL" id="CP015269">
    <property type="protein sequence ID" value="ASL18345.1"/>
    <property type="molecule type" value="Genomic_DNA"/>
</dbReference>
<keyword evidence="2" id="KW-0614">Plasmid</keyword>
<evidence type="ECO:0000256" key="1">
    <source>
        <dbReference type="SAM" id="Phobius"/>
    </source>
</evidence>
<evidence type="ECO:0000313" key="2">
    <source>
        <dbReference type="EMBL" id="ASL18345.1"/>
    </source>
</evidence>